<dbReference type="InterPro" id="IPR027417">
    <property type="entry name" value="P-loop_NTPase"/>
</dbReference>
<keyword evidence="5" id="KW-0479">Metal-binding</keyword>
<evidence type="ECO:0000256" key="6">
    <source>
        <dbReference type="RuleBase" id="RU003330"/>
    </source>
</evidence>
<reference evidence="9 10" key="1">
    <citation type="submission" date="2024-10" db="EMBL/GenBank/DDBJ databases">
        <authorList>
            <person name="Yang X.-N."/>
        </authorList>
    </citation>
    <scope>NUCLEOTIDE SEQUENCE [LARGE SCALE GENOMIC DNA]</scope>
    <source>
        <strain evidence="9 10">CAU 1059</strain>
    </source>
</reference>
<evidence type="ECO:0000256" key="5">
    <source>
        <dbReference type="HAMAP-Rule" id="MF_00235"/>
    </source>
</evidence>
<keyword evidence="4 5" id="KW-0418">Kinase</keyword>
<organism evidence="9 10">
    <name type="scientific">Roseovarius aquimarinus</name>
    <dbReference type="NCBI Taxonomy" id="1229156"/>
    <lineage>
        <taxon>Bacteria</taxon>
        <taxon>Pseudomonadati</taxon>
        <taxon>Pseudomonadota</taxon>
        <taxon>Alphaproteobacteria</taxon>
        <taxon>Rhodobacterales</taxon>
        <taxon>Roseobacteraceae</taxon>
        <taxon>Roseovarius</taxon>
    </lineage>
</organism>
<feature type="binding site" evidence="5">
    <location>
        <position position="172"/>
    </location>
    <ligand>
        <name>AMP</name>
        <dbReference type="ChEBI" id="CHEBI:456215"/>
    </ligand>
</feature>
<feature type="binding site" evidence="5">
    <location>
        <position position="132"/>
    </location>
    <ligand>
        <name>Zn(2+)</name>
        <dbReference type="ChEBI" id="CHEBI:29105"/>
        <note>structural</note>
    </ligand>
</feature>
<comment type="caution">
    <text evidence="5">Lacks conserved residue(s) required for the propagation of feature annotation.</text>
</comment>
<dbReference type="InterPro" id="IPR006259">
    <property type="entry name" value="Adenyl_kin_sub"/>
</dbReference>
<feature type="binding site" evidence="5">
    <location>
        <position position="149"/>
    </location>
    <ligand>
        <name>Zn(2+)</name>
        <dbReference type="ChEBI" id="CHEBI:29105"/>
        <note>structural</note>
    </ligand>
</feature>
<keyword evidence="3 5" id="KW-0547">Nucleotide-binding</keyword>
<keyword evidence="5" id="KW-0963">Cytoplasm</keyword>
<feature type="binding site" evidence="5">
    <location>
        <begin position="10"/>
        <end position="15"/>
    </location>
    <ligand>
        <name>ATP</name>
        <dbReference type="ChEBI" id="CHEBI:30616"/>
    </ligand>
</feature>
<comment type="catalytic activity">
    <reaction evidence="5 7">
        <text>AMP + ATP = 2 ADP</text>
        <dbReference type="Rhea" id="RHEA:12973"/>
        <dbReference type="ChEBI" id="CHEBI:30616"/>
        <dbReference type="ChEBI" id="CHEBI:456215"/>
        <dbReference type="ChEBI" id="CHEBI:456216"/>
        <dbReference type="EC" id="2.7.4.3"/>
    </reaction>
</comment>
<sequence length="215" mass="23180">MNIILLGPPGAGKGTQAQQLVKERGMIQLSTGDMLREAKASGTEMGKKVAEVMARGDLVTDEIVIGLIREKLEGEKGGGFIFDGFPRTLPQADALGQLLADCGERLDAVIEMQVDDDALVERITARSTCSGCGAVYNDKTKPIPADGVCINCGEAKEFVRRADDNEEALRNRLMEYYKKTSPLIGYYYAKDMLSPVDGLGTMDEVKAEIAAVLDA</sequence>
<evidence type="ECO:0000256" key="1">
    <source>
        <dbReference type="ARBA" id="ARBA00022679"/>
    </source>
</evidence>
<keyword evidence="1 5" id="KW-0808">Transferase</keyword>
<evidence type="ECO:0000256" key="3">
    <source>
        <dbReference type="ARBA" id="ARBA00022741"/>
    </source>
</evidence>
<dbReference type="Gene3D" id="3.40.50.300">
    <property type="entry name" value="P-loop containing nucleotide triphosphate hydrolases"/>
    <property type="match status" value="1"/>
</dbReference>
<dbReference type="PROSITE" id="PS00113">
    <property type="entry name" value="ADENYLATE_KINASE"/>
    <property type="match status" value="1"/>
</dbReference>
<evidence type="ECO:0000256" key="7">
    <source>
        <dbReference type="RuleBase" id="RU003331"/>
    </source>
</evidence>
<dbReference type="Pfam" id="PF00406">
    <property type="entry name" value="ADK"/>
    <property type="match status" value="1"/>
</dbReference>
<evidence type="ECO:0000256" key="2">
    <source>
        <dbReference type="ARBA" id="ARBA00022727"/>
    </source>
</evidence>
<dbReference type="NCBIfam" id="TIGR01351">
    <property type="entry name" value="adk"/>
    <property type="match status" value="1"/>
</dbReference>
<name>A0ABW7I770_9RHOB</name>
<feature type="binding site" evidence="5">
    <location>
        <position position="36"/>
    </location>
    <ligand>
        <name>AMP</name>
        <dbReference type="ChEBI" id="CHEBI:456215"/>
    </ligand>
</feature>
<comment type="similarity">
    <text evidence="5 6">Belongs to the adenylate kinase family.</text>
</comment>
<proteinExistence type="inferred from homology"/>
<evidence type="ECO:0000259" key="8">
    <source>
        <dbReference type="Pfam" id="PF05191"/>
    </source>
</evidence>
<feature type="binding site" evidence="5">
    <location>
        <position position="126"/>
    </location>
    <ligand>
        <name>ATP</name>
        <dbReference type="ChEBI" id="CHEBI:30616"/>
    </ligand>
</feature>
<dbReference type="Proteomes" id="UP001607157">
    <property type="component" value="Unassembled WGS sequence"/>
</dbReference>
<keyword evidence="5 7" id="KW-0067">ATP-binding</keyword>
<feature type="binding site" evidence="5">
    <location>
        <begin position="135"/>
        <end position="136"/>
    </location>
    <ligand>
        <name>ATP</name>
        <dbReference type="ChEBI" id="CHEBI:30616"/>
    </ligand>
</feature>
<dbReference type="SUPFAM" id="SSF52540">
    <property type="entry name" value="P-loop containing nucleoside triphosphate hydrolases"/>
    <property type="match status" value="1"/>
</dbReference>
<dbReference type="NCBIfam" id="NF011100">
    <property type="entry name" value="PRK14527.1"/>
    <property type="match status" value="1"/>
</dbReference>
<feature type="binding site" evidence="5">
    <location>
        <position position="200"/>
    </location>
    <ligand>
        <name>ATP</name>
        <dbReference type="ChEBI" id="CHEBI:30616"/>
    </ligand>
</feature>
<feature type="binding site" evidence="5">
    <location>
        <position position="161"/>
    </location>
    <ligand>
        <name>AMP</name>
        <dbReference type="ChEBI" id="CHEBI:456215"/>
    </ligand>
</feature>
<dbReference type="InterPro" id="IPR036193">
    <property type="entry name" value="ADK_active_lid_dom_sf"/>
</dbReference>
<comment type="function">
    <text evidence="5">Catalyzes the reversible transfer of the terminal phosphate group between ATP and AMP. Plays an important role in cellular energy homeostasis and in adenine nucleotide metabolism.</text>
</comment>
<evidence type="ECO:0000313" key="10">
    <source>
        <dbReference type="Proteomes" id="UP001607157"/>
    </source>
</evidence>
<feature type="binding site" evidence="5">
    <location>
        <position position="152"/>
    </location>
    <ligand>
        <name>Zn(2+)</name>
        <dbReference type="ChEBI" id="CHEBI:29105"/>
        <note>structural</note>
    </ligand>
</feature>
<feature type="region of interest" description="NMP" evidence="5">
    <location>
        <begin position="30"/>
        <end position="59"/>
    </location>
</feature>
<keyword evidence="10" id="KW-1185">Reference proteome</keyword>
<feature type="domain" description="Adenylate kinase active site lid" evidence="8">
    <location>
        <begin position="126"/>
        <end position="163"/>
    </location>
</feature>
<gene>
    <name evidence="5" type="primary">adk</name>
    <name evidence="9" type="ORF">ACGRVM_07480</name>
</gene>
<dbReference type="SUPFAM" id="SSF57774">
    <property type="entry name" value="Microbial and mitochondrial ADK, insert 'zinc finger' domain"/>
    <property type="match status" value="1"/>
</dbReference>
<dbReference type="InterPro" id="IPR033690">
    <property type="entry name" value="Adenylat_kinase_CS"/>
</dbReference>
<feature type="binding site" evidence="5">
    <location>
        <position position="31"/>
    </location>
    <ligand>
        <name>AMP</name>
        <dbReference type="ChEBI" id="CHEBI:456215"/>
    </ligand>
</feature>
<dbReference type="RefSeq" id="WP_377171280.1">
    <property type="nucleotide sequence ID" value="NZ_JBHTJC010000002.1"/>
</dbReference>
<dbReference type="PRINTS" id="PR00094">
    <property type="entry name" value="ADENYLTKNASE"/>
</dbReference>
<dbReference type="EC" id="2.7.4.3" evidence="5 7"/>
<dbReference type="CDD" id="cd01428">
    <property type="entry name" value="ADK"/>
    <property type="match status" value="1"/>
</dbReference>
<evidence type="ECO:0000256" key="4">
    <source>
        <dbReference type="ARBA" id="ARBA00022777"/>
    </source>
</evidence>
<comment type="domain">
    <text evidence="5">Consists of three domains, a large central CORE domain and two small peripheral domains, NMPbind and LID, which undergo movements during catalysis. The LID domain closes over the site of phosphoryl transfer upon ATP binding. Assembling and dissambling the active center during each catalytic cycle provides an effective means to prevent ATP hydrolysis. Some bacteria have evolved a zinc-coordinating structure that stabilizes the LID domain.</text>
</comment>
<dbReference type="Pfam" id="PF05191">
    <property type="entry name" value="ADK_lid"/>
    <property type="match status" value="1"/>
</dbReference>
<evidence type="ECO:0000313" key="9">
    <source>
        <dbReference type="EMBL" id="MFH0253729.1"/>
    </source>
</evidence>
<comment type="subcellular location">
    <subcellularLocation>
        <location evidence="5 7">Cytoplasm</location>
    </subcellularLocation>
</comment>
<dbReference type="NCBIfam" id="NF011105">
    <property type="entry name" value="PRK14532.1"/>
    <property type="match status" value="1"/>
</dbReference>
<dbReference type="NCBIfam" id="NF001381">
    <property type="entry name" value="PRK00279.1-3"/>
    <property type="match status" value="1"/>
</dbReference>
<comment type="caution">
    <text evidence="9">The sequence shown here is derived from an EMBL/GenBank/DDBJ whole genome shotgun (WGS) entry which is preliminary data.</text>
</comment>
<keyword evidence="2 5" id="KW-0545">Nucleotide biosynthesis</keyword>
<dbReference type="GO" id="GO:0004017">
    <property type="term" value="F:AMP kinase activity"/>
    <property type="evidence" value="ECO:0007669"/>
    <property type="project" value="UniProtKB-EC"/>
</dbReference>
<dbReference type="HAMAP" id="MF_00235">
    <property type="entry name" value="Adenylate_kinase_Adk"/>
    <property type="match status" value="1"/>
</dbReference>
<feature type="binding site" evidence="5">
    <location>
        <begin position="57"/>
        <end position="59"/>
    </location>
    <ligand>
        <name>AMP</name>
        <dbReference type="ChEBI" id="CHEBI:456215"/>
    </ligand>
</feature>
<dbReference type="InterPro" id="IPR007862">
    <property type="entry name" value="Adenylate_kinase_lid-dom"/>
</dbReference>
<feature type="binding site" evidence="5">
    <location>
        <position position="129"/>
    </location>
    <ligand>
        <name>Zn(2+)</name>
        <dbReference type="ChEBI" id="CHEBI:29105"/>
        <note>structural</note>
    </ligand>
</feature>
<protein>
    <recommendedName>
        <fullName evidence="5 7">Adenylate kinase</fullName>
        <shortName evidence="5">AK</shortName>
        <ecNumber evidence="5 7">2.7.4.3</ecNumber>
    </recommendedName>
    <alternativeName>
        <fullName evidence="5">ATP-AMP transphosphorylase</fullName>
    </alternativeName>
    <alternativeName>
        <fullName evidence="5">ATP:AMP phosphotransferase</fullName>
    </alternativeName>
    <alternativeName>
        <fullName evidence="5">Adenylate monophosphate kinase</fullName>
    </alternativeName>
</protein>
<feature type="binding site" evidence="5">
    <location>
        <position position="91"/>
    </location>
    <ligand>
        <name>AMP</name>
        <dbReference type="ChEBI" id="CHEBI:456215"/>
    </ligand>
</feature>
<keyword evidence="5" id="KW-0862">Zinc</keyword>
<dbReference type="InterPro" id="IPR000850">
    <property type="entry name" value="Adenylat/UMP-CMP_kin"/>
</dbReference>
<comment type="subunit">
    <text evidence="5 7">Monomer.</text>
</comment>
<comment type="pathway">
    <text evidence="5">Purine metabolism; AMP biosynthesis via salvage pathway; AMP from ADP: step 1/1.</text>
</comment>
<dbReference type="PANTHER" id="PTHR23359">
    <property type="entry name" value="NUCLEOTIDE KINASE"/>
    <property type="match status" value="1"/>
</dbReference>
<dbReference type="EMBL" id="JBIHMM010000002">
    <property type="protein sequence ID" value="MFH0253729.1"/>
    <property type="molecule type" value="Genomic_DNA"/>
</dbReference>
<feature type="binding site" evidence="5">
    <location>
        <begin position="84"/>
        <end position="87"/>
    </location>
    <ligand>
        <name>AMP</name>
        <dbReference type="ChEBI" id="CHEBI:456215"/>
    </ligand>
</feature>
<accession>A0ABW7I770</accession>